<dbReference type="InterPro" id="IPR011051">
    <property type="entry name" value="RmlC_Cupin_sf"/>
</dbReference>
<dbReference type="eggNOG" id="COG3542">
    <property type="taxonomic scope" value="Bacteria"/>
</dbReference>
<dbReference type="InterPro" id="IPR009327">
    <property type="entry name" value="Cupin_DUF985"/>
</dbReference>
<reference evidence="2 3" key="1">
    <citation type="journal article" date="2003" name="Mol. Microbiol.">
        <title>Genome-based analysis of virulence genes in a non-biofilm-forming Staphylococcus epidermidis strain (ATCC 12228).</title>
        <authorList>
            <person name="Zhang Y.Q."/>
            <person name="Ren S.X."/>
            <person name="Li H.L."/>
            <person name="Wang Y.X."/>
            <person name="Fu G."/>
            <person name="Yang J."/>
            <person name="Qin Z.Q."/>
            <person name="Miao Y.G."/>
            <person name="Wang W.Y."/>
            <person name="Chen R.S."/>
            <person name="Shen Y."/>
            <person name="Chen Z."/>
            <person name="Yuan Z.H."/>
            <person name="Zhao G.P."/>
            <person name="Qu D."/>
            <person name="Danchin A."/>
            <person name="Wen Y.M."/>
        </authorList>
    </citation>
    <scope>NUCLEOTIDE SEQUENCE [LARGE SCALE GENOMIC DNA]</scope>
    <source>
        <strain evidence="3">ATCC 12228 / FDA PCI 1200</strain>
    </source>
</reference>
<dbReference type="RefSeq" id="WP_001832058.1">
    <property type="nucleotide sequence ID" value="NC_004461.1"/>
</dbReference>
<dbReference type="HOGENOM" id="CLU_088365_0_1_9"/>
<dbReference type="GeneID" id="50019406"/>
<dbReference type="SUPFAM" id="SSF51182">
    <property type="entry name" value="RmlC-like cupins"/>
    <property type="match status" value="1"/>
</dbReference>
<dbReference type="InterPro" id="IPR014710">
    <property type="entry name" value="RmlC-like_jellyroll"/>
</dbReference>
<evidence type="ECO:0000313" key="3">
    <source>
        <dbReference type="Proteomes" id="UP000001411"/>
    </source>
</evidence>
<organism evidence="2 3">
    <name type="scientific">Staphylococcus epidermidis (strain ATCC 12228 / FDA PCI 1200)</name>
    <dbReference type="NCBI Taxonomy" id="176280"/>
    <lineage>
        <taxon>Bacteria</taxon>
        <taxon>Bacillati</taxon>
        <taxon>Bacillota</taxon>
        <taxon>Bacilli</taxon>
        <taxon>Bacillales</taxon>
        <taxon>Staphylococcaceae</taxon>
        <taxon>Staphylococcus</taxon>
    </lineage>
</organism>
<dbReference type="Proteomes" id="UP000001411">
    <property type="component" value="Chromosome"/>
</dbReference>
<name>A0A0H2VF73_STAES</name>
<evidence type="ECO:0000259" key="1">
    <source>
        <dbReference type="Pfam" id="PF06172"/>
    </source>
</evidence>
<dbReference type="Gene3D" id="2.60.120.10">
    <property type="entry name" value="Jelly Rolls"/>
    <property type="match status" value="1"/>
</dbReference>
<dbReference type="PANTHER" id="PTHR33387">
    <property type="entry name" value="RMLC-LIKE JELLY ROLL FOLD PROTEIN"/>
    <property type="match status" value="1"/>
</dbReference>
<dbReference type="InterPro" id="IPR039935">
    <property type="entry name" value="YML079W-like"/>
</dbReference>
<dbReference type="EMBL" id="AE015929">
    <property type="protein sequence ID" value="AAO04035.1"/>
    <property type="molecule type" value="Genomic_DNA"/>
</dbReference>
<dbReference type="CDD" id="cd06121">
    <property type="entry name" value="cupin_YML079wp"/>
    <property type="match status" value="1"/>
</dbReference>
<dbReference type="PANTHER" id="PTHR33387:SF3">
    <property type="entry name" value="DUF985 DOMAIN-CONTAINING PROTEIN"/>
    <property type="match status" value="1"/>
</dbReference>
<feature type="domain" description="DUF985" evidence="1">
    <location>
        <begin position="6"/>
        <end position="133"/>
    </location>
</feature>
<protein>
    <recommendedName>
        <fullName evidence="1">DUF985 domain-containing protein</fullName>
    </recommendedName>
</protein>
<dbReference type="KEGG" id="sep:SE_0438"/>
<dbReference type="OrthoDB" id="9798288at2"/>
<proteinExistence type="predicted"/>
<gene>
    <name evidence="2" type="ordered locus">SE_0438</name>
</gene>
<dbReference type="Pfam" id="PF06172">
    <property type="entry name" value="Cupin_5"/>
    <property type="match status" value="1"/>
</dbReference>
<sequence length="158" mass="18307">MMTANDWIDRLELISHPEGGYFKETMRGDGKGRASFSSIYFLLTQRDISHFHRIDADEVWYYHAGQTLKIHMITPKGEYHTVKLGRDIDCGECLQYCVPKGTIFASTLDSAEGYSLVGCMCQPGFEYEHFELLTQEYLIRQYPQYESIIKRLAISQED</sequence>
<dbReference type="PATRIC" id="fig|176280.10.peg.412"/>
<accession>A0A0H2VF73</accession>
<evidence type="ECO:0000313" key="2">
    <source>
        <dbReference type="EMBL" id="AAO04035.1"/>
    </source>
</evidence>
<dbReference type="AlphaFoldDB" id="A0A0H2VF73"/>